<keyword evidence="3" id="KW-0238">DNA-binding</keyword>
<keyword evidence="5" id="KW-0539">Nucleus</keyword>
<evidence type="ECO:0000256" key="4">
    <source>
        <dbReference type="ARBA" id="ARBA00023163"/>
    </source>
</evidence>
<sequence length="153" mass="17303">MQALCDGAAGGRPSGGLRPAIGKLVSPKWKNFKGLKLLWRDKIRLNNAIWRAWYMQYVEKRENPVCHFVTPLDGTISSEDHHTLRVSLCQDEEVASGRRSQRKSHDSPIPMEMDPLFDMDVLMSEFSDTLFSTLASHQPVAWPNPREIGETAP</sequence>
<protein>
    <recommendedName>
        <fullName evidence="8">MLX interacting protein</fullName>
    </recommendedName>
</protein>
<dbReference type="InterPro" id="IPR052207">
    <property type="entry name" value="Max-like/E-box_TFs"/>
</dbReference>
<reference evidence="6" key="1">
    <citation type="thesis" date="2021" institute="BYU ScholarsArchive" country="Provo, UT, USA">
        <title>Applications of and Algorithms for Genome Assembly and Genomic Analyses with an Emphasis on Marine Teleosts.</title>
        <authorList>
            <person name="Pickett B.D."/>
        </authorList>
    </citation>
    <scope>NUCLEOTIDE SEQUENCE</scope>
    <source>
        <strain evidence="6">HI-2016</strain>
    </source>
</reference>
<keyword evidence="7" id="KW-1185">Reference proteome</keyword>
<accession>A0A8T2N110</accession>
<evidence type="ECO:0000256" key="5">
    <source>
        <dbReference type="ARBA" id="ARBA00023242"/>
    </source>
</evidence>
<keyword evidence="4" id="KW-0804">Transcription</keyword>
<dbReference type="OrthoDB" id="6022628at2759"/>
<dbReference type="EMBL" id="JAFBMS010000671">
    <property type="protein sequence ID" value="KAG9330277.1"/>
    <property type="molecule type" value="Genomic_DNA"/>
</dbReference>
<dbReference type="PANTHER" id="PTHR15741">
    <property type="entry name" value="BASIC HELIX-LOOP-HELIX ZIP TRANSCRIPTION FACTOR"/>
    <property type="match status" value="1"/>
</dbReference>
<evidence type="ECO:0000256" key="1">
    <source>
        <dbReference type="ARBA" id="ARBA00004123"/>
    </source>
</evidence>
<proteinExistence type="predicted"/>
<organism evidence="6 7">
    <name type="scientific">Albula glossodonta</name>
    <name type="common">roundjaw bonefish</name>
    <dbReference type="NCBI Taxonomy" id="121402"/>
    <lineage>
        <taxon>Eukaryota</taxon>
        <taxon>Metazoa</taxon>
        <taxon>Chordata</taxon>
        <taxon>Craniata</taxon>
        <taxon>Vertebrata</taxon>
        <taxon>Euteleostomi</taxon>
        <taxon>Actinopterygii</taxon>
        <taxon>Neopterygii</taxon>
        <taxon>Teleostei</taxon>
        <taxon>Albuliformes</taxon>
        <taxon>Albulidae</taxon>
        <taxon>Albula</taxon>
    </lineage>
</organism>
<dbReference type="GO" id="GO:0005634">
    <property type="term" value="C:nucleus"/>
    <property type="evidence" value="ECO:0007669"/>
    <property type="project" value="UniProtKB-SubCell"/>
</dbReference>
<gene>
    <name evidence="6" type="ORF">JZ751_025937</name>
</gene>
<evidence type="ECO:0000313" key="7">
    <source>
        <dbReference type="Proteomes" id="UP000824540"/>
    </source>
</evidence>
<dbReference type="PANTHER" id="PTHR15741:SF40">
    <property type="entry name" value="MLX-INTERACTING PROTEIN"/>
    <property type="match status" value="1"/>
</dbReference>
<dbReference type="Proteomes" id="UP000824540">
    <property type="component" value="Unassembled WGS sequence"/>
</dbReference>
<dbReference type="AlphaFoldDB" id="A0A8T2N110"/>
<evidence type="ECO:0000313" key="6">
    <source>
        <dbReference type="EMBL" id="KAG9330277.1"/>
    </source>
</evidence>
<comment type="subcellular location">
    <subcellularLocation>
        <location evidence="1">Nucleus</location>
    </subcellularLocation>
</comment>
<dbReference type="GO" id="GO:0000978">
    <property type="term" value="F:RNA polymerase II cis-regulatory region sequence-specific DNA binding"/>
    <property type="evidence" value="ECO:0007669"/>
    <property type="project" value="TreeGrafter"/>
</dbReference>
<evidence type="ECO:0000256" key="2">
    <source>
        <dbReference type="ARBA" id="ARBA00023015"/>
    </source>
</evidence>
<keyword evidence="2" id="KW-0805">Transcription regulation</keyword>
<name>A0A8T2N110_9TELE</name>
<evidence type="ECO:0000256" key="3">
    <source>
        <dbReference type="ARBA" id="ARBA00023125"/>
    </source>
</evidence>
<evidence type="ECO:0008006" key="8">
    <source>
        <dbReference type="Google" id="ProtNLM"/>
    </source>
</evidence>
<comment type="caution">
    <text evidence="6">The sequence shown here is derived from an EMBL/GenBank/DDBJ whole genome shotgun (WGS) entry which is preliminary data.</text>
</comment>
<dbReference type="GO" id="GO:0000981">
    <property type="term" value="F:DNA-binding transcription factor activity, RNA polymerase II-specific"/>
    <property type="evidence" value="ECO:0007669"/>
    <property type="project" value="TreeGrafter"/>
</dbReference>